<dbReference type="InterPro" id="IPR056694">
    <property type="entry name" value="DUF7792"/>
</dbReference>
<gene>
    <name evidence="3" type="ORF">PAHAL_8G253200</name>
</gene>
<proteinExistence type="predicted"/>
<dbReference type="Gramene" id="PVH34575">
    <property type="protein sequence ID" value="PVH34575"/>
    <property type="gene ID" value="PAHAL_8G253200"/>
</dbReference>
<dbReference type="PANTHER" id="PTHR35832:SF9">
    <property type="entry name" value="OS12G0276800 PROTEIN"/>
    <property type="match status" value="1"/>
</dbReference>
<feature type="region of interest" description="Disordered" evidence="1">
    <location>
        <begin position="319"/>
        <end position="376"/>
    </location>
</feature>
<dbReference type="PANTHER" id="PTHR35832">
    <property type="entry name" value="OS12G0248400 PROTEIN-RELATED"/>
    <property type="match status" value="1"/>
</dbReference>
<dbReference type="Gene3D" id="1.20.930.20">
    <property type="entry name" value="Adaptor protein Cbl, N-terminal domain"/>
    <property type="match status" value="1"/>
</dbReference>
<protein>
    <recommendedName>
        <fullName evidence="2">DUF7792 domain-containing protein</fullName>
    </recommendedName>
</protein>
<dbReference type="Proteomes" id="UP000243499">
    <property type="component" value="Chromosome 8"/>
</dbReference>
<dbReference type="EMBL" id="CM008053">
    <property type="protein sequence ID" value="PVH34575.1"/>
    <property type="molecule type" value="Genomic_DNA"/>
</dbReference>
<dbReference type="AlphaFoldDB" id="A0A2S3IGA8"/>
<feature type="compositionally biased region" description="Low complexity" evidence="1">
    <location>
        <begin position="330"/>
        <end position="359"/>
    </location>
</feature>
<dbReference type="EMBL" id="CM008053">
    <property type="protein sequence ID" value="PAN43659.1"/>
    <property type="molecule type" value="Genomic_DNA"/>
</dbReference>
<accession>A0A2S3IGA8</accession>
<evidence type="ECO:0000256" key="1">
    <source>
        <dbReference type="SAM" id="MobiDB-lite"/>
    </source>
</evidence>
<evidence type="ECO:0000259" key="2">
    <source>
        <dbReference type="Pfam" id="PF25055"/>
    </source>
</evidence>
<dbReference type="Gene3D" id="3.30.70.100">
    <property type="match status" value="1"/>
</dbReference>
<dbReference type="Gramene" id="PAN43659">
    <property type="protein sequence ID" value="PAN43659"/>
    <property type="gene ID" value="PAHAL_8G253200"/>
</dbReference>
<dbReference type="CDD" id="cd21037">
    <property type="entry name" value="MLKL_NTD"/>
    <property type="match status" value="1"/>
</dbReference>
<name>A0A2S3IGA8_9POAL</name>
<dbReference type="GO" id="GO:0007166">
    <property type="term" value="P:cell surface receptor signaling pathway"/>
    <property type="evidence" value="ECO:0007669"/>
    <property type="project" value="InterPro"/>
</dbReference>
<dbReference type="InterPro" id="IPR036537">
    <property type="entry name" value="Adaptor_Cbl_N_dom_sf"/>
</dbReference>
<sequence length="376" mass="40170">MADIALGSLERIIKVALKIKKAVRTVQQNEEECQALEKEVAIVIAILSPLQVMRAVTPAMTLALMGLEENIDSALELVRKCQEKHTFVHRLVTANDMARQLARVKADIHGNVTMCTFAITGQLAITVEYRTVTAHLLQLHQDAGKLDMPYNGHARSGVNSEIAMSATGSEVPYAPISGITELTFSKLEATTQNISWGNLAGGGIKQMIVIKIQMTGNKARCTAMELAAGADGVISTGIAGDMRDRLKVVGHGLDAVRLVQCLRMELGHAEILQVEGVKAKEARPEPVVVVNTEEARPADDGIRAIFTKLLSKFMWSRTRGSISRPPLPPAASSAPRSHLSSDVSPSSTAVSAASPPYRAAARRDVDGAPSTCPGSA</sequence>
<evidence type="ECO:0000313" key="3">
    <source>
        <dbReference type="EMBL" id="PAN43659.1"/>
    </source>
</evidence>
<dbReference type="Pfam" id="PF25055">
    <property type="entry name" value="DUF7792"/>
    <property type="match status" value="1"/>
</dbReference>
<dbReference type="EMBL" id="CM008053">
    <property type="protein sequence ID" value="PAN43657.1"/>
    <property type="molecule type" value="Genomic_DNA"/>
</dbReference>
<reference evidence="3" key="1">
    <citation type="submission" date="2018-04" db="EMBL/GenBank/DDBJ databases">
        <title>WGS assembly of Panicum hallii.</title>
        <authorList>
            <person name="Lovell J."/>
            <person name="Jenkins J."/>
            <person name="Lowry D."/>
            <person name="Mamidi S."/>
            <person name="Sreedasyam A."/>
            <person name="Weng X."/>
            <person name="Barry K."/>
            <person name="Bonette J."/>
            <person name="Campitelli B."/>
            <person name="Daum C."/>
            <person name="Gordon S."/>
            <person name="Gould B."/>
            <person name="Lipzen A."/>
            <person name="Macqueen A."/>
            <person name="Palacio-Mejia J."/>
            <person name="Plott C."/>
            <person name="Shakirov E."/>
            <person name="Shu S."/>
            <person name="Yoshinaga Y."/>
            <person name="Zane M."/>
            <person name="Rokhsar D."/>
            <person name="Grimwood J."/>
            <person name="Schmutz J."/>
            <person name="Juenger T."/>
        </authorList>
    </citation>
    <scope>NUCLEOTIDE SEQUENCE [LARGE SCALE GENOMIC DNA]</scope>
    <source>
        <strain evidence="3">FIL2</strain>
    </source>
</reference>
<dbReference type="InterPro" id="IPR059179">
    <property type="entry name" value="MLKL-like_MCAfunc"/>
</dbReference>
<feature type="domain" description="DUF7792" evidence="2">
    <location>
        <begin position="9"/>
        <end position="98"/>
    </location>
</feature>
<organism evidence="3">
    <name type="scientific">Panicum hallii</name>
    <dbReference type="NCBI Taxonomy" id="206008"/>
    <lineage>
        <taxon>Eukaryota</taxon>
        <taxon>Viridiplantae</taxon>
        <taxon>Streptophyta</taxon>
        <taxon>Embryophyta</taxon>
        <taxon>Tracheophyta</taxon>
        <taxon>Spermatophyta</taxon>
        <taxon>Magnoliopsida</taxon>
        <taxon>Liliopsida</taxon>
        <taxon>Poales</taxon>
        <taxon>Poaceae</taxon>
        <taxon>PACMAD clade</taxon>
        <taxon>Panicoideae</taxon>
        <taxon>Panicodae</taxon>
        <taxon>Paniceae</taxon>
        <taxon>Panicinae</taxon>
        <taxon>Panicum</taxon>
        <taxon>Panicum sect. Panicum</taxon>
    </lineage>
</organism>
<dbReference type="Gramene" id="PAN43657">
    <property type="protein sequence ID" value="PAN43657"/>
    <property type="gene ID" value="PAHAL_8G253200"/>
</dbReference>